<feature type="repeat" description="WD" evidence="3">
    <location>
        <begin position="348"/>
        <end position="380"/>
    </location>
</feature>
<dbReference type="InterPro" id="IPR019775">
    <property type="entry name" value="WD40_repeat_CS"/>
</dbReference>
<dbReference type="AlphaFoldDB" id="A0A8H3DRQ1"/>
<proteinExistence type="predicted"/>
<dbReference type="PROSITE" id="PS00678">
    <property type="entry name" value="WD_REPEATS_1"/>
    <property type="match status" value="2"/>
</dbReference>
<dbReference type="CDD" id="cd00200">
    <property type="entry name" value="WD40"/>
    <property type="match status" value="1"/>
</dbReference>
<dbReference type="InterPro" id="IPR015943">
    <property type="entry name" value="WD40/YVTN_repeat-like_dom_sf"/>
</dbReference>
<dbReference type="PROSITE" id="PS50294">
    <property type="entry name" value="WD_REPEATS_REGION"/>
    <property type="match status" value="3"/>
</dbReference>
<dbReference type="PROSITE" id="PS50082">
    <property type="entry name" value="WD_REPEATS_2"/>
    <property type="match status" value="6"/>
</dbReference>
<evidence type="ECO:0000256" key="4">
    <source>
        <dbReference type="SAM" id="MobiDB-lite"/>
    </source>
</evidence>
<dbReference type="Proteomes" id="UP000663827">
    <property type="component" value="Unassembled WGS sequence"/>
</dbReference>
<keyword evidence="1 3" id="KW-0853">WD repeat</keyword>
<feature type="repeat" description="WD" evidence="3">
    <location>
        <begin position="518"/>
        <end position="559"/>
    </location>
</feature>
<dbReference type="PRINTS" id="PR00320">
    <property type="entry name" value="GPROTEINBRPT"/>
</dbReference>
<evidence type="ECO:0000256" key="3">
    <source>
        <dbReference type="PROSITE-ProRule" id="PRU00221"/>
    </source>
</evidence>
<feature type="repeat" description="WD" evidence="3">
    <location>
        <begin position="658"/>
        <end position="699"/>
    </location>
</feature>
<feature type="compositionally biased region" description="Polar residues" evidence="4">
    <location>
        <begin position="21"/>
        <end position="36"/>
    </location>
</feature>
<evidence type="ECO:0000256" key="1">
    <source>
        <dbReference type="ARBA" id="ARBA00022574"/>
    </source>
</evidence>
<dbReference type="InterPro" id="IPR001680">
    <property type="entry name" value="WD40_rpt"/>
</dbReference>
<feature type="repeat" description="WD" evidence="3">
    <location>
        <begin position="625"/>
        <end position="656"/>
    </location>
</feature>
<feature type="region of interest" description="Disordered" evidence="4">
    <location>
        <begin position="696"/>
        <end position="720"/>
    </location>
</feature>
<accession>A0A8H3DRQ1</accession>
<evidence type="ECO:0000256" key="2">
    <source>
        <dbReference type="ARBA" id="ARBA00022737"/>
    </source>
</evidence>
<comment type="caution">
    <text evidence="5">The sequence shown here is derived from an EMBL/GenBank/DDBJ whole genome shotgun (WGS) entry which is preliminary data.</text>
</comment>
<evidence type="ECO:0000313" key="6">
    <source>
        <dbReference type="Proteomes" id="UP000663827"/>
    </source>
</evidence>
<sequence length="783" mass="85988">MPAAEWYKNQKDRLKRALRAQKQSSASLPDLSNTPLQPNPAPHWQSGINPTDKGPEDTLRPLSSVIALNDSSTVVPTLQSPRNPAIATSVKPLPDLVVAHKDSPTAKKTTAAALGPPLNELQKVETQSKSNWSGLKTLLHTLSSGALTGGFGPLELAIGGLDRCIGIFEQASRSRDDFCELGEKLNQLLGDLAQFNDAWVGSAMTASVKNLCSGIEAELRIVEQKQGRNAPERYIEATEDLDTILECYRRICGYVERLMLNANLNMWKILDEEITDKRMLQLSPSMSGAYNSWAADRTKRRQCTEGTRVAELEKLNDWVRDSSGSAIYWINGMAAGLLPAFSAHTGSSLALSANGSQFVSASSDGSICIWDTQARQLDQVLGSRSILTPSFDGEVTQAIFSPDNKYIASCDCSAILLWEAGSRKLVTVMVDQRMEPVTSISFSPDSSRLLSCTRKGTVYVWSISIRPPDVDHYVIRRKAERVHCACFSSDGSQIVTGTHNGSVWLWDVDSGKLAMSPLTGHEGRICSVAISSDGAYVASASSDKTIRLWDIKEAKGSYKVLEKHTKRQDILMFTSDNQQLLYGPLVYQVATSPFTLELETGSESALHHGRDEWGGEVSGYNKCCIASSPDGLYVASGSAEGTIRMWRAQTSQVVMGPIWGHSNSVSRILFSPNREHMVSFSLDDVMCFWPIPSESSRKDTSPHALGPDKQTGNPTSLSPHRKFNKSGWIVNDQDEHLIWVPRDLQPYLLRPGADQLISHRGSFEVDFTGANIGELWTRCYRPG</sequence>
<reference evidence="5" key="1">
    <citation type="submission" date="2021-01" db="EMBL/GenBank/DDBJ databases">
        <authorList>
            <person name="Kaushik A."/>
        </authorList>
    </citation>
    <scope>NUCLEOTIDE SEQUENCE</scope>
    <source>
        <strain evidence="5">AG5</strain>
    </source>
</reference>
<evidence type="ECO:0008006" key="7">
    <source>
        <dbReference type="Google" id="ProtNLM"/>
    </source>
</evidence>
<dbReference type="SUPFAM" id="SSF50978">
    <property type="entry name" value="WD40 repeat-like"/>
    <property type="match status" value="1"/>
</dbReference>
<protein>
    <recommendedName>
        <fullName evidence="7">Vegetative incompatibility protein HET-E-1</fullName>
    </recommendedName>
</protein>
<organism evidence="5 6">
    <name type="scientific">Rhizoctonia solani</name>
    <dbReference type="NCBI Taxonomy" id="456999"/>
    <lineage>
        <taxon>Eukaryota</taxon>
        <taxon>Fungi</taxon>
        <taxon>Dikarya</taxon>
        <taxon>Basidiomycota</taxon>
        <taxon>Agaricomycotina</taxon>
        <taxon>Agaricomycetes</taxon>
        <taxon>Cantharellales</taxon>
        <taxon>Ceratobasidiaceae</taxon>
        <taxon>Rhizoctonia</taxon>
    </lineage>
</organism>
<dbReference type="InterPro" id="IPR036322">
    <property type="entry name" value="WD40_repeat_dom_sf"/>
</dbReference>
<feature type="region of interest" description="Disordered" evidence="4">
    <location>
        <begin position="13"/>
        <end position="59"/>
    </location>
</feature>
<gene>
    <name evidence="5" type="ORF">RDB_LOCUS1831</name>
</gene>
<evidence type="ECO:0000313" key="5">
    <source>
        <dbReference type="EMBL" id="CAE7052174.1"/>
    </source>
</evidence>
<dbReference type="EMBL" id="CAJNJQ010000035">
    <property type="protein sequence ID" value="CAE7052174.1"/>
    <property type="molecule type" value="Genomic_DNA"/>
</dbReference>
<dbReference type="SMART" id="SM00320">
    <property type="entry name" value="WD40"/>
    <property type="match status" value="7"/>
</dbReference>
<feature type="repeat" description="WD" evidence="3">
    <location>
        <begin position="430"/>
        <end position="464"/>
    </location>
</feature>
<dbReference type="Gene3D" id="2.130.10.10">
    <property type="entry name" value="YVTN repeat-like/Quinoprotein amine dehydrogenase"/>
    <property type="match status" value="3"/>
</dbReference>
<name>A0A8H3DRQ1_9AGAM</name>
<dbReference type="PANTHER" id="PTHR44129">
    <property type="entry name" value="WD REPEAT-CONTAINING PROTEIN POP1"/>
    <property type="match status" value="1"/>
</dbReference>
<dbReference type="InterPro" id="IPR020472">
    <property type="entry name" value="WD40_PAC1"/>
</dbReference>
<dbReference type="Pfam" id="PF00400">
    <property type="entry name" value="WD40"/>
    <property type="match status" value="7"/>
</dbReference>
<dbReference type="InterPro" id="IPR050349">
    <property type="entry name" value="WD_LIS1/nudF_dynein_reg"/>
</dbReference>
<keyword evidence="2" id="KW-0677">Repeat</keyword>
<feature type="repeat" description="WD" evidence="3">
    <location>
        <begin position="475"/>
        <end position="516"/>
    </location>
</feature>